<name>A0ABV8PBL7_9SPHI</name>
<feature type="domain" description="AB hydrolase-1" evidence="2">
    <location>
        <begin position="61"/>
        <end position="291"/>
    </location>
</feature>
<dbReference type="PANTHER" id="PTHR43433">
    <property type="entry name" value="HYDROLASE, ALPHA/BETA FOLD FAMILY PROTEIN"/>
    <property type="match status" value="1"/>
</dbReference>
<evidence type="ECO:0000256" key="1">
    <source>
        <dbReference type="SAM" id="SignalP"/>
    </source>
</evidence>
<dbReference type="RefSeq" id="WP_378984889.1">
    <property type="nucleotide sequence ID" value="NZ_JBHSBW010000011.1"/>
</dbReference>
<evidence type="ECO:0000259" key="2">
    <source>
        <dbReference type="Pfam" id="PF00561"/>
    </source>
</evidence>
<dbReference type="Gene3D" id="3.40.50.1820">
    <property type="entry name" value="alpha/beta hydrolase"/>
    <property type="match status" value="1"/>
</dbReference>
<dbReference type="InterPro" id="IPR000073">
    <property type="entry name" value="AB_hydrolase_1"/>
</dbReference>
<dbReference type="SUPFAM" id="SSF53474">
    <property type="entry name" value="alpha/beta-Hydrolases"/>
    <property type="match status" value="1"/>
</dbReference>
<organism evidence="3 4">
    <name type="scientific">Pedobacter lithocola</name>
    <dbReference type="NCBI Taxonomy" id="1908239"/>
    <lineage>
        <taxon>Bacteria</taxon>
        <taxon>Pseudomonadati</taxon>
        <taxon>Bacteroidota</taxon>
        <taxon>Sphingobacteriia</taxon>
        <taxon>Sphingobacteriales</taxon>
        <taxon>Sphingobacteriaceae</taxon>
        <taxon>Pedobacter</taxon>
    </lineage>
</organism>
<dbReference type="GO" id="GO:0016787">
    <property type="term" value="F:hydrolase activity"/>
    <property type="evidence" value="ECO:0007669"/>
    <property type="project" value="UniProtKB-KW"/>
</dbReference>
<gene>
    <name evidence="3" type="ORF">ACFOWA_10520</name>
</gene>
<evidence type="ECO:0000313" key="4">
    <source>
        <dbReference type="Proteomes" id="UP001595789"/>
    </source>
</evidence>
<proteinExistence type="predicted"/>
<dbReference type="Pfam" id="PF00561">
    <property type="entry name" value="Abhydrolase_1"/>
    <property type="match status" value="1"/>
</dbReference>
<dbReference type="Proteomes" id="UP001595789">
    <property type="component" value="Unassembled WGS sequence"/>
</dbReference>
<dbReference type="PANTHER" id="PTHR43433:SF5">
    <property type="entry name" value="AB HYDROLASE-1 DOMAIN-CONTAINING PROTEIN"/>
    <property type="match status" value="1"/>
</dbReference>
<keyword evidence="4" id="KW-1185">Reference proteome</keyword>
<sequence length="307" mass="33312">MKTSFVLLAVIGSLLFNTAVKAQSKNKMETINYHQTATTQYIESNGTRYAYRILGKCTGIPLVLLQHFTGSMDNWDPKVTNELAAGSKVVLFDNKGVGATGGESADNIAQMAKDAIGFIKALGYTKVNLLGFSMGGFIAQQIALDEPGLVNKLILAGTGQKGAVDIAEIVKPLARIASMSDEDQKLFLFYTATEHSRDLGKAAMSRIYQRTIDRDPNTATPAIMLQLQAILAWAQPDPDSLSRINKIGQPVLIVNGSNDTMVPTINSYIMFQNIPNARLSLYPDAGHGSIFQYPDLFVNEATAFIAQ</sequence>
<dbReference type="PRINTS" id="PR00111">
    <property type="entry name" value="ABHYDROLASE"/>
</dbReference>
<keyword evidence="3" id="KW-0378">Hydrolase</keyword>
<evidence type="ECO:0000313" key="3">
    <source>
        <dbReference type="EMBL" id="MFC4211619.1"/>
    </source>
</evidence>
<dbReference type="EMBL" id="JBHSBW010000011">
    <property type="protein sequence ID" value="MFC4211619.1"/>
    <property type="molecule type" value="Genomic_DNA"/>
</dbReference>
<protein>
    <submittedName>
        <fullName evidence="3">Alpha/beta fold hydrolase</fullName>
    </submittedName>
</protein>
<keyword evidence="1" id="KW-0732">Signal</keyword>
<comment type="caution">
    <text evidence="3">The sequence shown here is derived from an EMBL/GenBank/DDBJ whole genome shotgun (WGS) entry which is preliminary data.</text>
</comment>
<reference evidence="4" key="1">
    <citation type="journal article" date="2019" name="Int. J. Syst. Evol. Microbiol.">
        <title>The Global Catalogue of Microorganisms (GCM) 10K type strain sequencing project: providing services to taxonomists for standard genome sequencing and annotation.</title>
        <authorList>
            <consortium name="The Broad Institute Genomics Platform"/>
            <consortium name="The Broad Institute Genome Sequencing Center for Infectious Disease"/>
            <person name="Wu L."/>
            <person name="Ma J."/>
        </authorList>
    </citation>
    <scope>NUCLEOTIDE SEQUENCE [LARGE SCALE GENOMIC DNA]</scope>
    <source>
        <strain evidence="4">CCM 8691</strain>
    </source>
</reference>
<feature type="chain" id="PRO_5046752574" evidence="1">
    <location>
        <begin position="23"/>
        <end position="307"/>
    </location>
</feature>
<accession>A0ABV8PBL7</accession>
<feature type="signal peptide" evidence="1">
    <location>
        <begin position="1"/>
        <end position="22"/>
    </location>
</feature>
<dbReference type="InterPro" id="IPR050471">
    <property type="entry name" value="AB_hydrolase"/>
</dbReference>
<dbReference type="InterPro" id="IPR029058">
    <property type="entry name" value="AB_hydrolase_fold"/>
</dbReference>